<dbReference type="Proteomes" id="UP000554482">
    <property type="component" value="Unassembled WGS sequence"/>
</dbReference>
<dbReference type="AlphaFoldDB" id="A0A7J6VWA6"/>
<sequence length="352" mass="38742">MVRNNSVICVFVLVLLIVAEGSDASFFSEIRRIMAVAPEINGTKISPSPAPIPETKSEKNLDLNNTSSTEKPEKLKPGKHVDLNNTSTEKPDKLPVPEKEKVSQVEQKGLNGTVPEVAKNETQINKELNQEVVNEKCEPSANKCTVQEKMIACLKHSNNGSPNFIILIQNEGESILNVSVRVSASVEVSLKELQIREHQAKKINASINTRESHKIVLNSGYGDCVLYTGVPVSEGNFFQRIPYANQVTPIYGAYFMFLVALIVGGTWGCCKLRKKGQRGNGGVPYQELEMALPESATAVDVDAENGWDQGWDDDWDEDRTAKSLGNHVGNLSANGLTSRSTNRDGWENDWDD</sequence>
<keyword evidence="2" id="KW-1133">Transmembrane helix</keyword>
<evidence type="ECO:0000259" key="4">
    <source>
        <dbReference type="Pfam" id="PF24053"/>
    </source>
</evidence>
<keyword evidence="3" id="KW-0732">Signal</keyword>
<organism evidence="5 6">
    <name type="scientific">Thalictrum thalictroides</name>
    <name type="common">Rue-anemone</name>
    <name type="synonym">Anemone thalictroides</name>
    <dbReference type="NCBI Taxonomy" id="46969"/>
    <lineage>
        <taxon>Eukaryota</taxon>
        <taxon>Viridiplantae</taxon>
        <taxon>Streptophyta</taxon>
        <taxon>Embryophyta</taxon>
        <taxon>Tracheophyta</taxon>
        <taxon>Spermatophyta</taxon>
        <taxon>Magnoliopsida</taxon>
        <taxon>Ranunculales</taxon>
        <taxon>Ranunculaceae</taxon>
        <taxon>Thalictroideae</taxon>
        <taxon>Thalictrum</taxon>
    </lineage>
</organism>
<feature type="transmembrane region" description="Helical" evidence="2">
    <location>
        <begin position="251"/>
        <end position="270"/>
    </location>
</feature>
<evidence type="ECO:0000256" key="3">
    <source>
        <dbReference type="SAM" id="SignalP"/>
    </source>
</evidence>
<evidence type="ECO:0000313" key="6">
    <source>
        <dbReference type="Proteomes" id="UP000554482"/>
    </source>
</evidence>
<dbReference type="OrthoDB" id="785602at2759"/>
<dbReference type="Pfam" id="PF24053">
    <property type="entry name" value="DUF7356"/>
    <property type="match status" value="1"/>
</dbReference>
<keyword evidence="6" id="KW-1185">Reference proteome</keyword>
<feature type="domain" description="DUF7356" evidence="4">
    <location>
        <begin position="130"/>
        <end position="231"/>
    </location>
</feature>
<proteinExistence type="predicted"/>
<protein>
    <submittedName>
        <fullName evidence="5">Transmembrane protein</fullName>
    </submittedName>
</protein>
<feature type="chain" id="PRO_5029464250" evidence="3">
    <location>
        <begin position="25"/>
        <end position="352"/>
    </location>
</feature>
<keyword evidence="2" id="KW-0472">Membrane</keyword>
<dbReference type="PANTHER" id="PTHR34200:SF2">
    <property type="entry name" value="TRANSMEMBRANE PROTEIN"/>
    <property type="match status" value="1"/>
</dbReference>
<name>A0A7J6VWA6_THATH</name>
<evidence type="ECO:0000256" key="2">
    <source>
        <dbReference type="SAM" id="Phobius"/>
    </source>
</evidence>
<evidence type="ECO:0000256" key="1">
    <source>
        <dbReference type="SAM" id="MobiDB-lite"/>
    </source>
</evidence>
<feature type="compositionally biased region" description="Basic and acidic residues" evidence="1">
    <location>
        <begin position="70"/>
        <end position="82"/>
    </location>
</feature>
<feature type="region of interest" description="Disordered" evidence="1">
    <location>
        <begin position="307"/>
        <end position="327"/>
    </location>
</feature>
<gene>
    <name evidence="5" type="ORF">FRX31_021277</name>
</gene>
<comment type="caution">
    <text evidence="5">The sequence shown here is derived from an EMBL/GenBank/DDBJ whole genome shotgun (WGS) entry which is preliminary data.</text>
</comment>
<feature type="region of interest" description="Disordered" evidence="1">
    <location>
        <begin position="333"/>
        <end position="352"/>
    </location>
</feature>
<feature type="signal peptide" evidence="3">
    <location>
        <begin position="1"/>
        <end position="24"/>
    </location>
</feature>
<dbReference type="InterPro" id="IPR055780">
    <property type="entry name" value="DUF7356"/>
</dbReference>
<evidence type="ECO:0000313" key="5">
    <source>
        <dbReference type="EMBL" id="KAF5189133.1"/>
    </source>
</evidence>
<dbReference type="PANTHER" id="PTHR34200">
    <property type="entry name" value="DENTIN SIALOPHOSPHOPROTEIN-LIKE ISOFORM X1"/>
    <property type="match status" value="1"/>
</dbReference>
<feature type="region of interest" description="Disordered" evidence="1">
    <location>
        <begin position="41"/>
        <end position="107"/>
    </location>
</feature>
<reference evidence="5 6" key="1">
    <citation type="submission" date="2020-06" db="EMBL/GenBank/DDBJ databases">
        <title>Transcriptomic and genomic resources for Thalictrum thalictroides and T. hernandezii: Facilitating candidate gene discovery in an emerging model plant lineage.</title>
        <authorList>
            <person name="Arias T."/>
            <person name="Riano-Pachon D.M."/>
            <person name="Di Stilio V.S."/>
        </authorList>
    </citation>
    <scope>NUCLEOTIDE SEQUENCE [LARGE SCALE GENOMIC DNA]</scope>
    <source>
        <strain evidence="6">cv. WT478/WT964</strain>
        <tissue evidence="5">Leaves</tissue>
    </source>
</reference>
<dbReference type="EMBL" id="JABWDY010025901">
    <property type="protein sequence ID" value="KAF5189133.1"/>
    <property type="molecule type" value="Genomic_DNA"/>
</dbReference>
<accession>A0A7J6VWA6</accession>
<keyword evidence="2 5" id="KW-0812">Transmembrane</keyword>
<feature type="compositionally biased region" description="Acidic residues" evidence="1">
    <location>
        <begin position="307"/>
        <end position="317"/>
    </location>
</feature>
<feature type="compositionally biased region" description="Basic and acidic residues" evidence="1">
    <location>
        <begin position="89"/>
        <end position="103"/>
    </location>
</feature>